<evidence type="ECO:0000313" key="2">
    <source>
        <dbReference type="EMBL" id="SBS74485.1"/>
    </source>
</evidence>
<feature type="transmembrane region" description="Helical" evidence="1">
    <location>
        <begin position="48"/>
        <end position="70"/>
    </location>
</feature>
<keyword evidence="1" id="KW-0472">Membrane</keyword>
<keyword evidence="1" id="KW-1133">Transmembrane helix</keyword>
<name>A0A1Y5P716_9MYCO</name>
<keyword evidence="1" id="KW-0812">Transmembrane</keyword>
<proteinExistence type="predicted"/>
<accession>A0A1Y5P716</accession>
<dbReference type="EMBL" id="FLQS01000012">
    <property type="protein sequence ID" value="SBS74485.1"/>
    <property type="molecule type" value="Genomic_DNA"/>
</dbReference>
<evidence type="ECO:0000256" key="1">
    <source>
        <dbReference type="SAM" id="Phobius"/>
    </source>
</evidence>
<feature type="transmembrane region" description="Helical" evidence="1">
    <location>
        <begin position="77"/>
        <end position="99"/>
    </location>
</feature>
<evidence type="ECO:0008006" key="3">
    <source>
        <dbReference type="Google" id="ProtNLM"/>
    </source>
</evidence>
<sequence length="101" mass="10315">MASIKVWEAATRSLPFVIQPVLGALLISMWLLGKTGLHNETVSSQRTTLLLGTGITAVLSAVIAGGLFASKSSTGRGIALGTVASALAVAMGAVAYALWIF</sequence>
<reference evidence="2" key="1">
    <citation type="submission" date="2016-03" db="EMBL/GenBank/DDBJ databases">
        <authorList>
            <person name="Ploux O."/>
        </authorList>
    </citation>
    <scope>NUCLEOTIDE SEQUENCE</scope>
    <source>
        <strain evidence="2">UC10</strain>
    </source>
</reference>
<organism evidence="2">
    <name type="scientific">uncultured Mycobacterium sp</name>
    <dbReference type="NCBI Taxonomy" id="171292"/>
    <lineage>
        <taxon>Bacteria</taxon>
        <taxon>Bacillati</taxon>
        <taxon>Actinomycetota</taxon>
        <taxon>Actinomycetes</taxon>
        <taxon>Mycobacteriales</taxon>
        <taxon>Mycobacteriaceae</taxon>
        <taxon>Mycobacterium</taxon>
        <taxon>environmental samples</taxon>
    </lineage>
</organism>
<feature type="transmembrane region" description="Helical" evidence="1">
    <location>
        <begin position="12"/>
        <end position="33"/>
    </location>
</feature>
<protein>
    <recommendedName>
        <fullName evidence="3">Transmembrane protein</fullName>
    </recommendedName>
</protein>
<dbReference type="AlphaFoldDB" id="A0A1Y5P716"/>
<gene>
    <name evidence="2" type="ORF">MHPYR_20060</name>
</gene>